<sequence length="737" mass="84999">MCRIDAPYRNRSLNEKHDPTERFVQALDESGIDGQFRSLLTKHFSDNWNRIFGSATDLEEVLGAARYETSDQRKSAVLLSTGRLAQKLTMQLLNKHPIMHQRDEVADHGSEVYLFAQEIAQTLFSASPYSLYSALKNMGTTASLTVSFDWFVTALYGEEFCFSPTLFDDPALVAEDESTRNEMLWGFFITMSQYEDGYRNDLASVWGLQIKNLVSLTSLQSHEGPPTLGSSKLLQGIRFLKAWVASDAAAGRLASINEGAFRKLGLEWSNFDSTLRSFDSSDYAQLDVSQATCWLDKTRIQFWEVLCLHMDLTSADNQQIEQWASLLNLCFTSLSIRYSEVLTRSVEEREIRENEYLKHICSELTDYQLKAWIRWSIRKDIGAALRLAERTPLAREFCDNESRKWWATEYSAIWKAQLEDELSNLDIETKLTVLSGELRRLPNEAAAREYRDWWDDLFEQLIHDPDFPPALTPQWSISAADRLDNEIVLPYIDKSVGLLRGELSNGAQPHHHKQLEELLSKLSFLKPSKALRHRLMLMRSSIKPLSDESVSRFNPVNSENSIDWYFPLREAAWDRLKKRTTLGSPLSREEYEQAALECYECFALELVEFCLSRLRLRKGEKPKAGKYDASQVTEKSPIWRQGYLKALLELGLDPNGKAHKTVYFTKQFDPDESVRAVAQECYRAVRREAKKNRSIQDFKRGLIAAEWWLLMSQRLELNLDVNHEEALKTRRNLLRNP</sequence>
<evidence type="ECO:0000313" key="1">
    <source>
        <dbReference type="EMBL" id="EDM47641.1"/>
    </source>
</evidence>
<dbReference type="EMBL" id="ABCP01000014">
    <property type="protein sequence ID" value="EDM47641.1"/>
    <property type="molecule type" value="Genomic_DNA"/>
</dbReference>
<dbReference type="Proteomes" id="UP000005856">
    <property type="component" value="Unassembled WGS sequence"/>
</dbReference>
<name>A6F0Q2_9GAMM</name>
<reference evidence="1 2" key="1">
    <citation type="submission" date="2007-06" db="EMBL/GenBank/DDBJ databases">
        <authorList>
            <person name="Green D."/>
            <person name="Ferriera S."/>
            <person name="Johnson J."/>
            <person name="Kravitz S."/>
            <person name="Beeson K."/>
            <person name="Sutton G."/>
            <person name="Rogers Y.-H."/>
            <person name="Friedman R."/>
            <person name="Frazier M."/>
            <person name="Venter J.C."/>
        </authorList>
    </citation>
    <scope>NUCLEOTIDE SEQUENCE [LARGE SCALE GENOMIC DNA]</scope>
    <source>
        <strain evidence="1 2">DG893</strain>
    </source>
</reference>
<evidence type="ECO:0000313" key="2">
    <source>
        <dbReference type="Proteomes" id="UP000005856"/>
    </source>
</evidence>
<gene>
    <name evidence="1" type="ORF">MDG893_19739</name>
</gene>
<dbReference type="AlphaFoldDB" id="A6F0Q2"/>
<proteinExistence type="predicted"/>
<comment type="caution">
    <text evidence="1">The sequence shown here is derived from an EMBL/GenBank/DDBJ whole genome shotgun (WGS) entry which is preliminary data.</text>
</comment>
<dbReference type="OrthoDB" id="5884352at2"/>
<protein>
    <submittedName>
        <fullName evidence="1">Uncharacterized protein</fullName>
    </submittedName>
</protein>
<keyword evidence="2" id="KW-1185">Reference proteome</keyword>
<organism evidence="1 2">
    <name type="scientific">Marinobacter algicola DG893</name>
    <dbReference type="NCBI Taxonomy" id="443152"/>
    <lineage>
        <taxon>Bacteria</taxon>
        <taxon>Pseudomonadati</taxon>
        <taxon>Pseudomonadota</taxon>
        <taxon>Gammaproteobacteria</taxon>
        <taxon>Pseudomonadales</taxon>
        <taxon>Marinobacteraceae</taxon>
        <taxon>Marinobacter</taxon>
    </lineage>
</organism>
<accession>A6F0Q2</accession>
<dbReference type="RefSeq" id="WP_007153846.1">
    <property type="nucleotide sequence ID" value="NZ_ABCP01000014.1"/>
</dbReference>